<evidence type="ECO:0000256" key="5">
    <source>
        <dbReference type="ARBA" id="ARBA00022519"/>
    </source>
</evidence>
<feature type="transmembrane region" description="Helical" evidence="12">
    <location>
        <begin position="43"/>
        <end position="64"/>
    </location>
</feature>
<keyword evidence="10" id="KW-0406">Ion transport</keyword>
<feature type="transmembrane region" description="Helical" evidence="12">
    <location>
        <begin position="190"/>
        <end position="208"/>
    </location>
</feature>
<feature type="transmembrane region" description="Helical" evidence="12">
    <location>
        <begin position="76"/>
        <end position="99"/>
    </location>
</feature>
<organism evidence="13 14">
    <name type="scientific">Falsiporphyromonas endometrii</name>
    <dbReference type="NCBI Taxonomy" id="1387297"/>
    <lineage>
        <taxon>Bacteria</taxon>
        <taxon>Pseudomonadati</taxon>
        <taxon>Bacteroidota</taxon>
        <taxon>Bacteroidia</taxon>
        <taxon>Bacteroidales</taxon>
        <taxon>Porphyromonadaceae</taxon>
        <taxon>Falsiporphyromonas</taxon>
    </lineage>
</organism>
<keyword evidence="14" id="KW-1185">Reference proteome</keyword>
<evidence type="ECO:0000256" key="2">
    <source>
        <dbReference type="ARBA" id="ARBA00009137"/>
    </source>
</evidence>
<dbReference type="Proteomes" id="UP001596020">
    <property type="component" value="Unassembled WGS sequence"/>
</dbReference>
<accession>A0ABV9K8R1</accession>
<dbReference type="Pfam" id="PF02386">
    <property type="entry name" value="TrkH"/>
    <property type="match status" value="1"/>
</dbReference>
<comment type="subcellular location">
    <subcellularLocation>
        <location evidence="1">Cell inner membrane</location>
        <topology evidence="1">Multi-pass membrane protein</topology>
    </subcellularLocation>
</comment>
<dbReference type="PANTHER" id="PTHR32024:SF2">
    <property type="entry name" value="TRK SYSTEM POTASSIUM UPTAKE PROTEIN TRKG-RELATED"/>
    <property type="match status" value="1"/>
</dbReference>
<dbReference type="RefSeq" id="WP_380079438.1">
    <property type="nucleotide sequence ID" value="NZ_JBHSGO010000198.1"/>
</dbReference>
<evidence type="ECO:0000256" key="11">
    <source>
        <dbReference type="ARBA" id="ARBA00023136"/>
    </source>
</evidence>
<feature type="transmembrane region" description="Helical" evidence="12">
    <location>
        <begin position="397"/>
        <end position="417"/>
    </location>
</feature>
<evidence type="ECO:0000256" key="4">
    <source>
        <dbReference type="ARBA" id="ARBA00022475"/>
    </source>
</evidence>
<keyword evidence="5" id="KW-0997">Cell inner membrane</keyword>
<keyword evidence="11 12" id="KW-0472">Membrane</keyword>
<evidence type="ECO:0000256" key="9">
    <source>
        <dbReference type="ARBA" id="ARBA00022989"/>
    </source>
</evidence>
<reference evidence="14" key="1">
    <citation type="journal article" date="2019" name="Int. J. Syst. Evol. Microbiol.">
        <title>The Global Catalogue of Microorganisms (GCM) 10K type strain sequencing project: providing services to taxonomists for standard genome sequencing and annotation.</title>
        <authorList>
            <consortium name="The Broad Institute Genomics Platform"/>
            <consortium name="The Broad Institute Genome Sequencing Center for Infectious Disease"/>
            <person name="Wu L."/>
            <person name="Ma J."/>
        </authorList>
    </citation>
    <scope>NUCLEOTIDE SEQUENCE [LARGE SCALE GENOMIC DNA]</scope>
    <source>
        <strain evidence="14">CGMCC 4.7357</strain>
    </source>
</reference>
<keyword evidence="3" id="KW-0813">Transport</keyword>
<proteinExistence type="inferred from homology"/>
<dbReference type="EMBL" id="JBHSGO010000198">
    <property type="protein sequence ID" value="MFC4666404.1"/>
    <property type="molecule type" value="Genomic_DNA"/>
</dbReference>
<feature type="transmembrane region" description="Helical" evidence="12">
    <location>
        <begin position="336"/>
        <end position="358"/>
    </location>
</feature>
<protein>
    <submittedName>
        <fullName evidence="13">TrkH family potassium uptake protein</fullName>
    </submittedName>
</protein>
<evidence type="ECO:0000256" key="12">
    <source>
        <dbReference type="SAM" id="Phobius"/>
    </source>
</evidence>
<dbReference type="InterPro" id="IPR003445">
    <property type="entry name" value="Cat_transpt"/>
</dbReference>
<feature type="transmembrane region" description="Helical" evidence="12">
    <location>
        <begin position="144"/>
        <end position="169"/>
    </location>
</feature>
<evidence type="ECO:0000256" key="3">
    <source>
        <dbReference type="ARBA" id="ARBA00022448"/>
    </source>
</evidence>
<dbReference type="PIRSF" id="PIRSF006247">
    <property type="entry name" value="TrkH"/>
    <property type="match status" value="1"/>
</dbReference>
<keyword evidence="9 12" id="KW-1133">Transmembrane helix</keyword>
<sequence>MIKKVNIRFILKLLGFTCIFETSFLIVALLVSLGYGGDDVLPFVYTALIMLCFGGSCFAIGYGAKKQKVGRREGMLLVTLIWFFFSVVGMLPFVFGGYLPTVADAFFETMSGFTTTGATVFKTVEQLPHGILFWRSIIQWQGGIGIIVFTMALLPVITGDAGATSIYNAETTGIMHDRFLPRISAVAKRIALVYLALTTLLVIFLWVGPMNLFDSICHAFTCTATGGYSTKNAGIGYYHSSYVEYIISIFMILCGTNMTLTYFCMIGKPGQLFKDEEFRWFILILFFFVAVTTLYLWFHHFFDTFEGSFRAALFQIGSMMTSTGYLTQDITSWGPFFWVISLVVMFIGGSSGSTSGGFKVSRILVISKNLHNEFKKRSHPNAIVPVRANGIVIPSGLVSQVLAFFFAYLAVLFAAVFFLTLDGVGFKESISSCISCIGNCGPGLGALTFDCASLSSMSKLILCAVMLIGRLEIFTVLCLFSPAFWRN</sequence>
<keyword evidence="6" id="KW-0633">Potassium transport</keyword>
<evidence type="ECO:0000313" key="14">
    <source>
        <dbReference type="Proteomes" id="UP001596020"/>
    </source>
</evidence>
<comment type="similarity">
    <text evidence="2">Belongs to the TrkH potassium transport family.</text>
</comment>
<feature type="transmembrane region" description="Helical" evidence="12">
    <location>
        <begin position="278"/>
        <end position="298"/>
    </location>
</feature>
<keyword evidence="8" id="KW-0630">Potassium</keyword>
<feature type="transmembrane region" description="Helical" evidence="12">
    <location>
        <begin position="9"/>
        <end position="31"/>
    </location>
</feature>
<feature type="transmembrane region" description="Helical" evidence="12">
    <location>
        <begin position="245"/>
        <end position="266"/>
    </location>
</feature>
<evidence type="ECO:0000256" key="8">
    <source>
        <dbReference type="ARBA" id="ARBA00022958"/>
    </source>
</evidence>
<feature type="transmembrane region" description="Helical" evidence="12">
    <location>
        <begin position="461"/>
        <end position="485"/>
    </location>
</feature>
<evidence type="ECO:0000256" key="10">
    <source>
        <dbReference type="ARBA" id="ARBA00023065"/>
    </source>
</evidence>
<keyword evidence="7 12" id="KW-0812">Transmembrane</keyword>
<comment type="caution">
    <text evidence="13">The sequence shown here is derived from an EMBL/GenBank/DDBJ whole genome shotgun (WGS) entry which is preliminary data.</text>
</comment>
<gene>
    <name evidence="13" type="ORF">ACFO3G_07320</name>
</gene>
<name>A0ABV9K8R1_9PORP</name>
<evidence type="ECO:0000256" key="1">
    <source>
        <dbReference type="ARBA" id="ARBA00004429"/>
    </source>
</evidence>
<evidence type="ECO:0000313" key="13">
    <source>
        <dbReference type="EMBL" id="MFC4666404.1"/>
    </source>
</evidence>
<keyword evidence="4" id="KW-1003">Cell membrane</keyword>
<evidence type="ECO:0000256" key="7">
    <source>
        <dbReference type="ARBA" id="ARBA00022692"/>
    </source>
</evidence>
<dbReference type="InterPro" id="IPR004772">
    <property type="entry name" value="TrkH"/>
</dbReference>
<dbReference type="PANTHER" id="PTHR32024">
    <property type="entry name" value="TRK SYSTEM POTASSIUM UPTAKE PROTEIN TRKG-RELATED"/>
    <property type="match status" value="1"/>
</dbReference>
<evidence type="ECO:0000256" key="6">
    <source>
        <dbReference type="ARBA" id="ARBA00022538"/>
    </source>
</evidence>